<feature type="domain" description="Solute-binding protein family 3/N-terminal" evidence="3">
    <location>
        <begin position="27"/>
        <end position="241"/>
    </location>
</feature>
<evidence type="ECO:0000256" key="2">
    <source>
        <dbReference type="ARBA" id="ARBA00022729"/>
    </source>
</evidence>
<sequence>MSRAVVFLLLYLIAPLVRAEKLQVALYDTDYPPYHFADSGHKGLVDELLIRFAEKYNHDIQYILVPEVRSQHLLDAGKVDVRLESEQWYRGNKQYYWSDSIAVVEDILVMPSGCHIPAIDELGGYVLMARFGYTYPEFEALFASGKLHREDFYSEIDMLSALVDMQQNQRVAVIAKNTLQWYASKNNAFKKFTVSDYSVGKAAMQLQFTYNEKGKRMSEQFNEFMKNLKSSGEFAKIESNYQ</sequence>
<proteinExistence type="inferred from homology"/>
<evidence type="ECO:0000259" key="3">
    <source>
        <dbReference type="Pfam" id="PF00497"/>
    </source>
</evidence>
<evidence type="ECO:0000256" key="1">
    <source>
        <dbReference type="ARBA" id="ARBA00010333"/>
    </source>
</evidence>
<comment type="similarity">
    <text evidence="1">Belongs to the bacterial solute-binding protein 3 family.</text>
</comment>
<keyword evidence="2" id="KW-0732">Signal</keyword>
<dbReference type="InterPro" id="IPR001638">
    <property type="entry name" value="Solute-binding_3/MltF_N"/>
</dbReference>
<dbReference type="AlphaFoldDB" id="A0A3A3EHV2"/>
<protein>
    <recommendedName>
        <fullName evidence="3">Solute-binding protein family 3/N-terminal domain-containing protein</fullName>
    </recommendedName>
</protein>
<reference evidence="4 5" key="1">
    <citation type="submission" date="2018-09" db="EMBL/GenBank/DDBJ databases">
        <title>Identification of marine bacteria producing industrial enzymes.</title>
        <authorList>
            <person name="Cheng T.H."/>
            <person name="Saidin J."/>
            <person name="Muhd D.D."/>
            <person name="Isa M.N.M."/>
            <person name="Bakar M.F.A."/>
            <person name="Ismail N."/>
        </authorList>
    </citation>
    <scope>NUCLEOTIDE SEQUENCE [LARGE SCALE GENOMIC DNA]</scope>
    <source>
        <strain evidence="4 5">MNAD 1.6</strain>
    </source>
</reference>
<comment type="caution">
    <text evidence="4">The sequence shown here is derived from an EMBL/GenBank/DDBJ whole genome shotgun (WGS) entry which is preliminary data.</text>
</comment>
<dbReference type="PANTHER" id="PTHR35936:SF6">
    <property type="entry name" value="AMINO ACID ABC TRANSPORTER SUBSTRATE-BINDING PAAT FAMILY PROTEIN"/>
    <property type="match status" value="1"/>
</dbReference>
<evidence type="ECO:0000313" key="4">
    <source>
        <dbReference type="EMBL" id="RJF34043.1"/>
    </source>
</evidence>
<dbReference type="Proteomes" id="UP000265938">
    <property type="component" value="Unassembled WGS sequence"/>
</dbReference>
<dbReference type="PANTHER" id="PTHR35936">
    <property type="entry name" value="MEMBRANE-BOUND LYTIC MUREIN TRANSGLYCOSYLASE F"/>
    <property type="match status" value="1"/>
</dbReference>
<evidence type="ECO:0000313" key="5">
    <source>
        <dbReference type="Proteomes" id="UP000265938"/>
    </source>
</evidence>
<name>A0A3A3EHV2_9GAMM</name>
<dbReference type="Gene3D" id="3.40.190.10">
    <property type="entry name" value="Periplasmic binding protein-like II"/>
    <property type="match status" value="2"/>
</dbReference>
<organism evidence="4 5">
    <name type="scientific">Pseudoalteromonas gelatinilytica</name>
    <dbReference type="NCBI Taxonomy" id="1703256"/>
    <lineage>
        <taxon>Bacteria</taxon>
        <taxon>Pseudomonadati</taxon>
        <taxon>Pseudomonadota</taxon>
        <taxon>Gammaproteobacteria</taxon>
        <taxon>Alteromonadales</taxon>
        <taxon>Pseudoalteromonadaceae</taxon>
        <taxon>Pseudoalteromonas</taxon>
    </lineage>
</organism>
<dbReference type="RefSeq" id="WP_119853733.1">
    <property type="nucleotide sequence ID" value="NZ_QYSE01000004.1"/>
</dbReference>
<dbReference type="Pfam" id="PF00497">
    <property type="entry name" value="SBP_bac_3"/>
    <property type="match status" value="1"/>
</dbReference>
<gene>
    <name evidence="4" type="ORF">D4741_16345</name>
</gene>
<dbReference type="EMBL" id="QYSE01000004">
    <property type="protein sequence ID" value="RJF34043.1"/>
    <property type="molecule type" value="Genomic_DNA"/>
</dbReference>
<dbReference type="SUPFAM" id="SSF53850">
    <property type="entry name" value="Periplasmic binding protein-like II"/>
    <property type="match status" value="1"/>
</dbReference>
<accession>A0A3A3EHV2</accession>